<evidence type="ECO:0000256" key="1">
    <source>
        <dbReference type="SAM" id="Coils"/>
    </source>
</evidence>
<dbReference type="InterPro" id="IPR011335">
    <property type="entry name" value="Restrct_endonuc-II-like"/>
</dbReference>
<dbReference type="Pfam" id="PF18741">
    <property type="entry name" value="MTES_1575"/>
    <property type="match status" value="1"/>
</dbReference>
<comment type="caution">
    <text evidence="5">The sequence shown here is derived from an EMBL/GenBank/DDBJ whole genome shotgun (WGS) entry which is preliminary data.</text>
</comment>
<dbReference type="Proteomes" id="UP001651880">
    <property type="component" value="Unassembled WGS sequence"/>
</dbReference>
<dbReference type="InterPro" id="IPR049468">
    <property type="entry name" value="Restrct_endonuc-II-like_dom"/>
</dbReference>
<keyword evidence="1" id="KW-0175">Coiled coil</keyword>
<dbReference type="PANTHER" id="PTHR10887">
    <property type="entry name" value="DNA2/NAM7 HELICASE FAMILY"/>
    <property type="match status" value="1"/>
</dbReference>
<dbReference type="SUPFAM" id="SSF52980">
    <property type="entry name" value="Restriction endonuclease-like"/>
    <property type="match status" value="1"/>
</dbReference>
<dbReference type="InterPro" id="IPR047187">
    <property type="entry name" value="SF1_C_Upf1"/>
</dbReference>
<evidence type="ECO:0000313" key="6">
    <source>
        <dbReference type="Proteomes" id="UP001651880"/>
    </source>
</evidence>
<feature type="domain" description="DNA2/NAM7 helicase-like C-terminal" evidence="3">
    <location>
        <begin position="1125"/>
        <end position="1308"/>
    </location>
</feature>
<evidence type="ECO:0000259" key="4">
    <source>
        <dbReference type="Pfam" id="PF18741"/>
    </source>
</evidence>
<reference evidence="5 6" key="1">
    <citation type="submission" date="2021-10" db="EMBL/GenBank/DDBJ databases">
        <title>Lutispora strain m25 sp. nov., a thermophilic, non-spore-forming bacterium isolated from a lab-scale methanogenic bioreactor digesting anaerobic sludge.</title>
        <authorList>
            <person name="El Houari A."/>
            <person name="Mcdonald J."/>
        </authorList>
    </citation>
    <scope>NUCLEOTIDE SEQUENCE [LARGE SCALE GENOMIC DNA]</scope>
    <source>
        <strain evidence="6">m25</strain>
    </source>
</reference>
<feature type="coiled-coil region" evidence="1">
    <location>
        <begin position="350"/>
        <end position="401"/>
    </location>
</feature>
<dbReference type="RefSeq" id="WP_255226060.1">
    <property type="nucleotide sequence ID" value="NZ_JAJEKE010000002.1"/>
</dbReference>
<dbReference type="SUPFAM" id="SSF52540">
    <property type="entry name" value="P-loop containing nucleoside triphosphate hydrolases"/>
    <property type="match status" value="1"/>
</dbReference>
<evidence type="ECO:0000259" key="2">
    <source>
        <dbReference type="Pfam" id="PF13086"/>
    </source>
</evidence>
<accession>A0ABT1NB97</accession>
<name>A0ABT1NB97_9FIRM</name>
<sequence>MAVNIENKIEIWKNKLLDLGKRNKLINYKETKRSTLRITTPEVYDFWDSFVKDEKPLEFPFYDNIEDEEEISLFDGVETNQSIKDMQKTLRNLRDKAKTATEEQGINVLYLSFGFLEWSESKDSEQFFRSPLILVPVTLTVESISSPYILSLHEDEILLNPTFKYKLENDFGISLPEFNEEDDLREYFAQISTLVAHNKWKVIEETSLSLLSFLKINMYNDLSKHKDSIINNPIVRTISGDVSASNRIPEEINDYDFDTKTKPIDIFQVVDADSSQQDAILCAKKGISFVLQGPPGTGKSQTITNIISECLAEGKKVLFVSEKMAALDVVHRRLTSAGLNDFCLVLHSHKANKKAVLEQLETVLNLAKNKAELSDEAYLKLDTLERDRKKLNQYANELFEKVEPLGKSIYEVNGILANLNEYEDIIFSIESVENADLSRYSRYIYVLTEFVNSIGKMSEDYDANPWRGANVQSVTNELRHDIGATLPKLITKLEKHQNEFQKLQRDLSLTLPLAYFAMKKAVEILKISKDSPIIPVQWIFGGEISPLFDEVSECENLKNKFYTTRNTLSAQYDALFSLDKNIHLPEMDTLQSHTAIKKEKAQLDSYLKENKLLCSIDSVESYDKLISEKSQTKEKVTFINTTKDQLLSAFEKEIFDIDYNAILGRYRTEYTSFLKHFKSSYKADKKQMQSLYKNMSAKISDEIILSAINSLKEIADAKEWLQENCTCFKSTFCDDFCFENTDFQQIEYSLLLHTTLKESIATLNHLHDIALQSYNMESDLIAHYSFLYNGLDTSWDNIRNALSWGATFRILVEENNLNQEFVEKICGDKEIVDLCKNHEQSLTQMIQDIDIELNWFAKLFDDAGSLKATEFSILVDRINQCNNGLFLLEEWIDFRNAKKNCQAEGLTEYIEKIEEEKLSPSYIIPVFQKRFFRLWLDAILPNYPAILNFRRINQENTISEFSSLDKMQFEIAKARIKSKLINDLPSFGHFTSGVDEISILKRELSKRRKIMPIRKLFQQIPNLLPTLKPCLMMSPLSVSLFLEAETYQFDTVIFDEASQVCTENAIGAISRGKQVIIAGDSKQLPPTNFFGASLSDVDYDTDDDEEDDGYAYESILDEANLLPERTLLWHYRSRHEHLIAFSNAKIYKNNLITFPSNVDRISDNGVEYVYVKEGFYDRGGKKGNIIEAKKVAEIVFEHFKKHPNRSIGVIAFGEVQQQAIDTAIRKMRMENQMFESFFNEDKEEPFFVKNLENVQGDERDTIIFSIGYAKDVSGVFRMNFGPLSKSGGERRLNVAITRAKYNVKLMGSILPTDIDTDKITSDGPKLLRAYIDFAINGVTSLSREITESDIVEHDSPFEKAVYNFLDRKGYKLGTQVGCSGYRIDMAVKHPTLSGQYVLGIECDGAAYHSARTARERDRLRQDVLEQMGWKIYRIWSTDWIKDPVTEGEKLIEAVEDALKNYAIPYENMGITSTPKAEDFVSIEKKTISAEEQRNPYGFGEENAVSFSNLPRNYSGYLSIEDCITEVVDKKFPIHYDLLCKELAPLLGNEKATVKVKREVDYGLNKLGRKIVRKGDFFFPENYDKVSPRQDNTRKIDYVSKEELAEAVLLVLEKCIGATKETLCAETARAYHYNRMTQSISLAMDKAFELLLQENRVEVVEGKVVRIS</sequence>
<feature type="domain" description="DNA2/NAM7 helicase helicase" evidence="2">
    <location>
        <begin position="273"/>
        <end position="469"/>
    </location>
</feature>
<dbReference type="InterPro" id="IPR025103">
    <property type="entry name" value="DUF4011"/>
</dbReference>
<organism evidence="5 6">
    <name type="scientific">Lutispora saccharofermentans</name>
    <dbReference type="NCBI Taxonomy" id="3024236"/>
    <lineage>
        <taxon>Bacteria</taxon>
        <taxon>Bacillati</taxon>
        <taxon>Bacillota</taxon>
        <taxon>Clostridia</taxon>
        <taxon>Lutisporales</taxon>
        <taxon>Lutisporaceae</taxon>
        <taxon>Lutispora</taxon>
    </lineage>
</organism>
<dbReference type="EMBL" id="JAJEKE010000002">
    <property type="protein sequence ID" value="MCQ1528538.1"/>
    <property type="molecule type" value="Genomic_DNA"/>
</dbReference>
<dbReference type="InterPro" id="IPR045055">
    <property type="entry name" value="DNA2/NAM7-like"/>
</dbReference>
<dbReference type="InterPro" id="IPR027417">
    <property type="entry name" value="P-loop_NTPase"/>
</dbReference>
<feature type="domain" description="Restriction endonuclease type II-like" evidence="4">
    <location>
        <begin position="1357"/>
        <end position="1453"/>
    </location>
</feature>
<dbReference type="PANTHER" id="PTHR10887:SF530">
    <property type="entry name" value="SUPERFAMILY I DNA HELICASES"/>
    <property type="match status" value="1"/>
</dbReference>
<dbReference type="CDD" id="cd18808">
    <property type="entry name" value="SF1_C_Upf1"/>
    <property type="match status" value="1"/>
</dbReference>
<dbReference type="Gene3D" id="3.40.50.300">
    <property type="entry name" value="P-loop containing nucleotide triphosphate hydrolases"/>
    <property type="match status" value="3"/>
</dbReference>
<dbReference type="Pfam" id="PF13195">
    <property type="entry name" value="DUF4011"/>
    <property type="match status" value="1"/>
</dbReference>
<protein>
    <submittedName>
        <fullName evidence="5">DUF4011 domain-containing protein</fullName>
    </submittedName>
</protein>
<evidence type="ECO:0000259" key="3">
    <source>
        <dbReference type="Pfam" id="PF13087"/>
    </source>
</evidence>
<dbReference type="InterPro" id="IPR041679">
    <property type="entry name" value="DNA2/NAM7-like_C"/>
</dbReference>
<dbReference type="Pfam" id="PF13086">
    <property type="entry name" value="AAA_11"/>
    <property type="match status" value="2"/>
</dbReference>
<gene>
    <name evidence="5" type="ORF">LJD61_03125</name>
</gene>
<feature type="domain" description="DNA2/NAM7 helicase helicase" evidence="2">
    <location>
        <begin position="1045"/>
        <end position="1087"/>
    </location>
</feature>
<dbReference type="InterPro" id="IPR041677">
    <property type="entry name" value="DNA2/NAM7_AAA_11"/>
</dbReference>
<evidence type="ECO:0000313" key="5">
    <source>
        <dbReference type="EMBL" id="MCQ1528538.1"/>
    </source>
</evidence>
<keyword evidence="6" id="KW-1185">Reference proteome</keyword>
<dbReference type="Pfam" id="PF13087">
    <property type="entry name" value="AAA_12"/>
    <property type="match status" value="1"/>
</dbReference>
<dbReference type="Gene3D" id="3.40.960.10">
    <property type="entry name" value="VSR Endonuclease"/>
    <property type="match status" value="1"/>
</dbReference>
<proteinExistence type="predicted"/>